<reference evidence="1" key="1">
    <citation type="submission" date="2023-12" db="EMBL/GenBank/DDBJ databases">
        <title>Genome assembly of Anisodus tanguticus.</title>
        <authorList>
            <person name="Wang Y.-J."/>
        </authorList>
    </citation>
    <scope>NUCLEOTIDE SEQUENCE</scope>
    <source>
        <strain evidence="1">KB-2021</strain>
        <tissue evidence="1">Leaf</tissue>
    </source>
</reference>
<gene>
    <name evidence="1" type="ORF">RND71_028825</name>
</gene>
<dbReference type="Proteomes" id="UP001291623">
    <property type="component" value="Unassembled WGS sequence"/>
</dbReference>
<evidence type="ECO:0000313" key="1">
    <source>
        <dbReference type="EMBL" id="KAK4353307.1"/>
    </source>
</evidence>
<name>A0AAE1RLQ6_9SOLA</name>
<comment type="caution">
    <text evidence="1">The sequence shown here is derived from an EMBL/GenBank/DDBJ whole genome shotgun (WGS) entry which is preliminary data.</text>
</comment>
<accession>A0AAE1RLQ6</accession>
<evidence type="ECO:0000313" key="2">
    <source>
        <dbReference type="Proteomes" id="UP001291623"/>
    </source>
</evidence>
<keyword evidence="2" id="KW-1185">Reference proteome</keyword>
<proteinExistence type="predicted"/>
<organism evidence="1 2">
    <name type="scientific">Anisodus tanguticus</name>
    <dbReference type="NCBI Taxonomy" id="243964"/>
    <lineage>
        <taxon>Eukaryota</taxon>
        <taxon>Viridiplantae</taxon>
        <taxon>Streptophyta</taxon>
        <taxon>Embryophyta</taxon>
        <taxon>Tracheophyta</taxon>
        <taxon>Spermatophyta</taxon>
        <taxon>Magnoliopsida</taxon>
        <taxon>eudicotyledons</taxon>
        <taxon>Gunneridae</taxon>
        <taxon>Pentapetalae</taxon>
        <taxon>asterids</taxon>
        <taxon>lamiids</taxon>
        <taxon>Solanales</taxon>
        <taxon>Solanaceae</taxon>
        <taxon>Solanoideae</taxon>
        <taxon>Hyoscyameae</taxon>
        <taxon>Anisodus</taxon>
    </lineage>
</organism>
<protein>
    <submittedName>
        <fullName evidence="1">Uncharacterized protein</fullName>
    </submittedName>
</protein>
<dbReference type="AlphaFoldDB" id="A0AAE1RLQ6"/>
<sequence>MANLNENNRKSWMEVAIPAVLVAPKRISISSQLETIFEEDDFDNIDFYDISSRSGNFVLFPKVLSSLKLK</sequence>
<dbReference type="EMBL" id="JAVYJV010000015">
    <property type="protein sequence ID" value="KAK4353307.1"/>
    <property type="molecule type" value="Genomic_DNA"/>
</dbReference>